<keyword evidence="1" id="KW-1133">Transmembrane helix</keyword>
<keyword evidence="3" id="KW-1185">Reference proteome</keyword>
<evidence type="ECO:0000256" key="1">
    <source>
        <dbReference type="SAM" id="Phobius"/>
    </source>
</evidence>
<protein>
    <submittedName>
        <fullName evidence="2">Uncharacterized protein</fullName>
    </submittedName>
</protein>
<dbReference type="Proteomes" id="UP000509594">
    <property type="component" value="Chromosome"/>
</dbReference>
<keyword evidence="1" id="KW-0812">Transmembrane</keyword>
<evidence type="ECO:0000313" key="3">
    <source>
        <dbReference type="Proteomes" id="UP000509594"/>
    </source>
</evidence>
<evidence type="ECO:0000313" key="2">
    <source>
        <dbReference type="EMBL" id="QLC50414.1"/>
    </source>
</evidence>
<dbReference type="RefSeq" id="WP_176965470.1">
    <property type="nucleotide sequence ID" value="NZ_CP058215.1"/>
</dbReference>
<dbReference type="InterPro" id="IPR055708">
    <property type="entry name" value="DUF7284"/>
</dbReference>
<keyword evidence="1" id="KW-0472">Membrane</keyword>
<dbReference type="Pfam" id="PF23955">
    <property type="entry name" value="DUF7284"/>
    <property type="match status" value="1"/>
</dbReference>
<dbReference type="EMBL" id="CP058215">
    <property type="protein sequence ID" value="QLC50414.1"/>
    <property type="molecule type" value="Genomic_DNA"/>
</dbReference>
<name>A0A7D5EFQ7_9EURY</name>
<sequence>MRSIQDEKAFSSSLDSIFFLILISISAVILMPSLMAEEQYRSAGYVSAQDMDTHLLGTILSTRTDEFEYTLKPTEIAGLNVTFPEGSMLESSEETLYGREQKHRTFADIIAEDLVLGITFENNSNTVYLNPMAKIHPVSTEDSIEEFLDSMIGERYKYRFEARWHLVSGYGIGSEIEIGDAAPVDSFRQRAKVSLPLGYSPSREEFFDSMNNSALLAAASSPDPSKEIHDGYNHSIETASRGAAEAITTIIFPAEYLESLNTTDVSLKGEQLSLISSPDNMDIANPELVIALHSINYTTNEVFGLNKSIPLESESMSLNLVNEINDELVDSNNDMISAYLKENMSDEIDQTVASIINATDNDTKIALHEEQMESVYGRVNQGGADIILYLWQ</sequence>
<dbReference type="GeneID" id="55821862"/>
<feature type="transmembrane region" description="Helical" evidence="1">
    <location>
        <begin position="12"/>
        <end position="35"/>
    </location>
</feature>
<organism evidence="2 3">
    <name type="scientific">Methanolobus zinderi</name>
    <dbReference type="NCBI Taxonomy" id="536044"/>
    <lineage>
        <taxon>Archaea</taxon>
        <taxon>Methanobacteriati</taxon>
        <taxon>Methanobacteriota</taxon>
        <taxon>Stenosarchaea group</taxon>
        <taxon>Methanomicrobia</taxon>
        <taxon>Methanosarcinales</taxon>
        <taxon>Methanosarcinaceae</taxon>
        <taxon>Methanolobus</taxon>
    </lineage>
</organism>
<dbReference type="OrthoDB" id="136647at2157"/>
<proteinExistence type="predicted"/>
<dbReference type="KEGG" id="mzi:HWN40_09265"/>
<accession>A0A7D5EFQ7</accession>
<reference evidence="2 3" key="1">
    <citation type="submission" date="2020-06" db="EMBL/GenBank/DDBJ databases">
        <title>Methanolobus halotolerans sp. nov., isolated from a saline lake Tus in Siberia.</title>
        <authorList>
            <person name="Shen Y."/>
            <person name="Chen S.-C."/>
            <person name="Lai M.-C."/>
            <person name="Huang H.-H."/>
            <person name="Chiu H.-H."/>
            <person name="Tang S.-L."/>
            <person name="Rogozin D.Y."/>
            <person name="Degermendzhy A.G."/>
        </authorList>
    </citation>
    <scope>NUCLEOTIDE SEQUENCE [LARGE SCALE GENOMIC DNA]</scope>
    <source>
        <strain evidence="2 3">DSM 21339</strain>
    </source>
</reference>
<dbReference type="AlphaFoldDB" id="A0A7D5EFQ7"/>
<gene>
    <name evidence="2" type="ORF">HWN40_09265</name>
</gene>